<dbReference type="Pfam" id="PF00106">
    <property type="entry name" value="adh_short"/>
    <property type="match status" value="1"/>
</dbReference>
<dbReference type="STRING" id="443144.GM21_1266"/>
<dbReference type="KEGG" id="gem:GM21_1266"/>
<dbReference type="PRINTS" id="PR00081">
    <property type="entry name" value="GDHRDH"/>
</dbReference>
<accession>C6E3R1</accession>
<gene>
    <name evidence="3" type="ordered locus">GM21_1266</name>
</gene>
<reference evidence="3" key="1">
    <citation type="submission" date="2009-07" db="EMBL/GenBank/DDBJ databases">
        <title>Complete sequence of Geobacter sp. M21.</title>
        <authorList>
            <consortium name="US DOE Joint Genome Institute"/>
            <person name="Lucas S."/>
            <person name="Copeland A."/>
            <person name="Lapidus A."/>
            <person name="Glavina del Rio T."/>
            <person name="Dalin E."/>
            <person name="Tice H."/>
            <person name="Bruce D."/>
            <person name="Goodwin L."/>
            <person name="Pitluck S."/>
            <person name="Saunders E."/>
            <person name="Brettin T."/>
            <person name="Detter J.C."/>
            <person name="Han C."/>
            <person name="Larimer F."/>
            <person name="Land M."/>
            <person name="Hauser L."/>
            <person name="Kyrpides N."/>
            <person name="Ovchinnikova G."/>
            <person name="Lovley D."/>
        </authorList>
    </citation>
    <scope>NUCLEOTIDE SEQUENCE [LARGE SCALE GENOMIC DNA]</scope>
    <source>
        <strain evidence="3">M21</strain>
    </source>
</reference>
<dbReference type="PANTHER" id="PTHR43157:SF31">
    <property type="entry name" value="PHOSPHATIDYLINOSITOL-GLYCAN BIOSYNTHESIS CLASS F PROTEIN"/>
    <property type="match status" value="1"/>
</dbReference>
<dbReference type="OrthoDB" id="109589at2"/>
<dbReference type="PROSITE" id="PS00061">
    <property type="entry name" value="ADH_SHORT"/>
    <property type="match status" value="1"/>
</dbReference>
<dbReference type="PRINTS" id="PR00080">
    <property type="entry name" value="SDRFAMILY"/>
</dbReference>
<sequence length="280" mass="30999">MRNMEDMVFLVTGATDGLGEKVAADLAGKGATLLLHGRDRDKGRMVQARIHKATGNDRLYYYNADLSSLDEVDALAALVTKRCSRLDVLINNAGVGAGPEATRRQVSPDGFELRFAVNYLAPFLLTRRLLPLLRRTAEEAGEARIVNVASVAQRDIDFDDVMLEKEYDGMRAYAQSKQALIMFTLDLAEELSGTGVTANVLHPASLMDTNMVREWFGEARTTVEEGAAHVERLVLSEDVKGVSGIYFDQSRESRVSEQAHDMEARRRLRELSFKWTGAGS</sequence>
<dbReference type="InterPro" id="IPR002347">
    <property type="entry name" value="SDR_fam"/>
</dbReference>
<evidence type="ECO:0000256" key="1">
    <source>
        <dbReference type="ARBA" id="ARBA00023002"/>
    </source>
</evidence>
<proteinExistence type="inferred from homology"/>
<dbReference type="InterPro" id="IPR036291">
    <property type="entry name" value="NAD(P)-bd_dom_sf"/>
</dbReference>
<dbReference type="HOGENOM" id="CLU_010194_44_5_7"/>
<dbReference type="PANTHER" id="PTHR43157">
    <property type="entry name" value="PHOSPHATIDYLINOSITOL-GLYCAN BIOSYNTHESIS CLASS F PROTEIN-RELATED"/>
    <property type="match status" value="1"/>
</dbReference>
<evidence type="ECO:0000256" key="2">
    <source>
        <dbReference type="RuleBase" id="RU000363"/>
    </source>
</evidence>
<dbReference type="InterPro" id="IPR020904">
    <property type="entry name" value="Sc_DH/Rdtase_CS"/>
</dbReference>
<evidence type="ECO:0000313" key="3">
    <source>
        <dbReference type="EMBL" id="ACT17326.1"/>
    </source>
</evidence>
<keyword evidence="1" id="KW-0560">Oxidoreductase</keyword>
<comment type="similarity">
    <text evidence="2">Belongs to the short-chain dehydrogenases/reductases (SDR) family.</text>
</comment>
<organism evidence="3">
    <name type="scientific">Geobacter sp. (strain M21)</name>
    <dbReference type="NCBI Taxonomy" id="443144"/>
    <lineage>
        <taxon>Bacteria</taxon>
        <taxon>Pseudomonadati</taxon>
        <taxon>Thermodesulfobacteriota</taxon>
        <taxon>Desulfuromonadia</taxon>
        <taxon>Geobacterales</taxon>
        <taxon>Geobacteraceae</taxon>
        <taxon>Geobacter</taxon>
    </lineage>
</organism>
<dbReference type="eggNOG" id="COG1028">
    <property type="taxonomic scope" value="Bacteria"/>
</dbReference>
<dbReference type="EMBL" id="CP001661">
    <property type="protein sequence ID" value="ACT17326.1"/>
    <property type="molecule type" value="Genomic_DNA"/>
</dbReference>
<dbReference type="SUPFAM" id="SSF51735">
    <property type="entry name" value="NAD(P)-binding Rossmann-fold domains"/>
    <property type="match status" value="1"/>
</dbReference>
<name>C6E3R1_GEOSM</name>
<dbReference type="AlphaFoldDB" id="C6E3R1"/>
<dbReference type="Gene3D" id="3.40.50.720">
    <property type="entry name" value="NAD(P)-binding Rossmann-like Domain"/>
    <property type="match status" value="1"/>
</dbReference>
<dbReference type="GO" id="GO:0016491">
    <property type="term" value="F:oxidoreductase activity"/>
    <property type="evidence" value="ECO:0007669"/>
    <property type="project" value="UniProtKB-KW"/>
</dbReference>
<protein>
    <submittedName>
        <fullName evidence="3">Short-chain dehydrogenase/reductase SDR</fullName>
    </submittedName>
</protein>